<gene>
    <name evidence="7" type="ORF">GRQ65_06745</name>
</gene>
<dbReference type="InterPro" id="IPR051601">
    <property type="entry name" value="Serine_prot/Carboxylest_S33"/>
</dbReference>
<dbReference type="Pfam" id="PF08386">
    <property type="entry name" value="Abhydrolase_4"/>
    <property type="match status" value="1"/>
</dbReference>
<dbReference type="InterPro" id="IPR000073">
    <property type="entry name" value="AB_hydrolase_1"/>
</dbReference>
<dbReference type="PANTHER" id="PTHR43248:SF29">
    <property type="entry name" value="TRIPEPTIDYL AMINOPEPTIDASE"/>
    <property type="match status" value="1"/>
</dbReference>
<dbReference type="Gene3D" id="3.40.50.1820">
    <property type="entry name" value="alpha/beta hydrolase"/>
    <property type="match status" value="1"/>
</dbReference>
<dbReference type="SUPFAM" id="SSF53474">
    <property type="entry name" value="alpha/beta-Hydrolases"/>
    <property type="match status" value="1"/>
</dbReference>
<keyword evidence="8" id="KW-1185">Reference proteome</keyword>
<evidence type="ECO:0000259" key="6">
    <source>
        <dbReference type="Pfam" id="PF08386"/>
    </source>
</evidence>
<evidence type="ECO:0000256" key="4">
    <source>
        <dbReference type="SAM" id="MobiDB-lite"/>
    </source>
</evidence>
<dbReference type="RefSeq" id="WP_160876429.1">
    <property type="nucleotide sequence ID" value="NZ_WUEK01000003.1"/>
</dbReference>
<name>A0A6L7F222_9ACTN</name>
<dbReference type="GO" id="GO:0016787">
    <property type="term" value="F:hydrolase activity"/>
    <property type="evidence" value="ECO:0007669"/>
    <property type="project" value="UniProtKB-KW"/>
</dbReference>
<comment type="similarity">
    <text evidence="1">Belongs to the peptidase S33 family.</text>
</comment>
<dbReference type="Proteomes" id="UP000473325">
    <property type="component" value="Unassembled WGS sequence"/>
</dbReference>
<feature type="region of interest" description="Disordered" evidence="4">
    <location>
        <begin position="32"/>
        <end position="61"/>
    </location>
</feature>
<keyword evidence="3 7" id="KW-0378">Hydrolase</keyword>
<evidence type="ECO:0000259" key="5">
    <source>
        <dbReference type="Pfam" id="PF00561"/>
    </source>
</evidence>
<accession>A0A6L7F222</accession>
<reference evidence="7 8" key="1">
    <citation type="submission" date="2019-12" db="EMBL/GenBank/DDBJ databases">
        <authorList>
            <person name="Kun Z."/>
        </authorList>
    </citation>
    <scope>NUCLEOTIDE SEQUENCE [LARGE SCALE GENOMIC DNA]</scope>
    <source>
        <strain evidence="7 8">YIM 123512</strain>
    </source>
</reference>
<evidence type="ECO:0000313" key="8">
    <source>
        <dbReference type="Proteomes" id="UP000473325"/>
    </source>
</evidence>
<dbReference type="InterPro" id="IPR013595">
    <property type="entry name" value="Pept_S33_TAP-like_C"/>
</dbReference>
<dbReference type="PANTHER" id="PTHR43248">
    <property type="entry name" value="2-SUCCINYL-6-HYDROXY-2,4-CYCLOHEXADIENE-1-CARBOXYLATE SYNTHASE"/>
    <property type="match status" value="1"/>
</dbReference>
<evidence type="ECO:0000256" key="3">
    <source>
        <dbReference type="ARBA" id="ARBA00022801"/>
    </source>
</evidence>
<evidence type="ECO:0000313" key="7">
    <source>
        <dbReference type="EMBL" id="MXG89244.1"/>
    </source>
</evidence>
<proteinExistence type="inferred from homology"/>
<dbReference type="EMBL" id="WUEK01000003">
    <property type="protein sequence ID" value="MXG89244.1"/>
    <property type="molecule type" value="Genomic_DNA"/>
</dbReference>
<organism evidence="7 8">
    <name type="scientific">Nocardioides flavescens</name>
    <dbReference type="NCBI Taxonomy" id="2691959"/>
    <lineage>
        <taxon>Bacteria</taxon>
        <taxon>Bacillati</taxon>
        <taxon>Actinomycetota</taxon>
        <taxon>Actinomycetes</taxon>
        <taxon>Propionibacteriales</taxon>
        <taxon>Nocardioidaceae</taxon>
        <taxon>Nocardioides</taxon>
    </lineage>
</organism>
<dbReference type="AlphaFoldDB" id="A0A6L7F222"/>
<dbReference type="Pfam" id="PF00561">
    <property type="entry name" value="Abhydrolase_1"/>
    <property type="match status" value="1"/>
</dbReference>
<comment type="caution">
    <text evidence="7">The sequence shown here is derived from an EMBL/GenBank/DDBJ whole genome shotgun (WGS) entry which is preliminary data.</text>
</comment>
<protein>
    <submittedName>
        <fullName evidence="7">Alpha/beta fold hydrolase</fullName>
    </submittedName>
</protein>
<feature type="domain" description="Peptidase S33 tripeptidyl aminopeptidase-like C-terminal" evidence="6">
    <location>
        <begin position="425"/>
        <end position="527"/>
    </location>
</feature>
<feature type="domain" description="AB hydrolase-1" evidence="5">
    <location>
        <begin position="120"/>
        <end position="297"/>
    </location>
</feature>
<dbReference type="InterPro" id="IPR029058">
    <property type="entry name" value="AB_hydrolase_fold"/>
</dbReference>
<sequence>MRSTASRVVAVVLVVLLVVGAAGVAVFELRGDGSSGGSGSASRATLAPTPEAQDGATDAPSPELATFYDQSIDWQLCRGDDFECATLTVPIDYADPGGETIDLALLKVPARKPGERVGSLVVNPGGPGASGVEYAAQASFAFRDRLLDSFDIVGFDPRGTGGSDPVDCLSDSQLDEFRAADPDPDTAAEGQAYQQGLEEFYAGCLERSDSLIGHVTTIEAARDMDVLRAALGETQLTYFGASYGTKLGATYADLFPDRVGRLVLDGAVDLSIDSRQLTLEQGAGFEVALRSYVQDCVDGGDCYLGDTVDDGISTIADFIDQVDAEPLPSGDDDRPLTVGLAFTGIVAPLYSQQVWSALDLALGRALDGDGSLLLRLADLFQSRNADGTYSDNSSEAIYAINCLDDPYAISADEVPAQIPAFEEASPTFGAAFAWQLVNCEGIQVTSSEPARDVTAAGAAPIVVVGTTRDPATPYQWAVHLADQLESGVLVTRDGDGHTGYNQGNECVDTALEDYLVEGTVPDDGLQC</sequence>
<evidence type="ECO:0000256" key="2">
    <source>
        <dbReference type="ARBA" id="ARBA00022729"/>
    </source>
</evidence>
<evidence type="ECO:0000256" key="1">
    <source>
        <dbReference type="ARBA" id="ARBA00010088"/>
    </source>
</evidence>
<keyword evidence="2" id="KW-0732">Signal</keyword>